<evidence type="ECO:0008006" key="2">
    <source>
        <dbReference type="Google" id="ProtNLM"/>
    </source>
</evidence>
<evidence type="ECO:0000313" key="1">
    <source>
        <dbReference type="EMBL" id="RHN82012.1"/>
    </source>
</evidence>
<gene>
    <name evidence="1" type="ORF">MtrunA17_Chr1g0205311</name>
</gene>
<dbReference type="EMBL" id="PSQE01000001">
    <property type="protein sequence ID" value="RHN82012.1"/>
    <property type="molecule type" value="Genomic_DNA"/>
</dbReference>
<name>A0A396JWS6_MEDTR</name>
<comment type="caution">
    <text evidence="1">The sequence shown here is derived from an EMBL/GenBank/DDBJ whole genome shotgun (WGS) entry which is preliminary data.</text>
</comment>
<dbReference type="Gramene" id="rna6128">
    <property type="protein sequence ID" value="RHN82012.1"/>
    <property type="gene ID" value="gene6128"/>
</dbReference>
<reference evidence="1" key="1">
    <citation type="journal article" date="2018" name="Nat. Plants">
        <title>Whole-genome landscape of Medicago truncatula symbiotic genes.</title>
        <authorList>
            <person name="Pecrix Y."/>
            <person name="Gamas P."/>
            <person name="Carrere S."/>
        </authorList>
    </citation>
    <scope>NUCLEOTIDE SEQUENCE</scope>
    <source>
        <tissue evidence="1">Leaves</tissue>
    </source>
</reference>
<organism evidence="1">
    <name type="scientific">Medicago truncatula</name>
    <name type="common">Barrel medic</name>
    <name type="synonym">Medicago tribuloides</name>
    <dbReference type="NCBI Taxonomy" id="3880"/>
    <lineage>
        <taxon>Eukaryota</taxon>
        <taxon>Viridiplantae</taxon>
        <taxon>Streptophyta</taxon>
        <taxon>Embryophyta</taxon>
        <taxon>Tracheophyta</taxon>
        <taxon>Spermatophyta</taxon>
        <taxon>Magnoliopsida</taxon>
        <taxon>eudicotyledons</taxon>
        <taxon>Gunneridae</taxon>
        <taxon>Pentapetalae</taxon>
        <taxon>rosids</taxon>
        <taxon>fabids</taxon>
        <taxon>Fabales</taxon>
        <taxon>Fabaceae</taxon>
        <taxon>Papilionoideae</taxon>
        <taxon>50 kb inversion clade</taxon>
        <taxon>NPAAA clade</taxon>
        <taxon>Hologalegina</taxon>
        <taxon>IRL clade</taxon>
        <taxon>Trifolieae</taxon>
        <taxon>Medicago</taxon>
    </lineage>
</organism>
<dbReference type="AlphaFoldDB" id="A0A396JWS6"/>
<sequence>MFDEMPHRNLATWNAYISIAVQDWRTMDAIEVFKEFLCVHGEPNSLMLCAFVNISVANVMKFCAVLNACVDLLRLNHG</sequence>
<protein>
    <recommendedName>
        <fullName evidence="2">Pentatricopeptide repeat-containing protein</fullName>
    </recommendedName>
</protein>
<proteinExistence type="predicted"/>
<dbReference type="InterPro" id="IPR011990">
    <property type="entry name" value="TPR-like_helical_dom_sf"/>
</dbReference>
<dbReference type="Proteomes" id="UP000265566">
    <property type="component" value="Chromosome 1"/>
</dbReference>
<dbReference type="Gene3D" id="1.25.40.10">
    <property type="entry name" value="Tetratricopeptide repeat domain"/>
    <property type="match status" value="1"/>
</dbReference>
<accession>A0A396JWS6</accession>